<reference evidence="9 10" key="1">
    <citation type="submission" date="2020-01" db="EMBL/GenBank/DDBJ databases">
        <title>Identification and distribution of gene clusters putatively required for synthesis of sphingolipid metabolism inhibitors in phylogenetically diverse species of the filamentous fungus Fusarium.</title>
        <authorList>
            <person name="Kim H.-S."/>
            <person name="Busman M."/>
            <person name="Brown D.W."/>
            <person name="Divon H."/>
            <person name="Uhlig S."/>
            <person name="Proctor R.H."/>
        </authorList>
    </citation>
    <scope>NUCLEOTIDE SEQUENCE [LARGE SCALE GENOMIC DNA]</scope>
    <source>
        <strain evidence="9 10">NRRL 13308</strain>
    </source>
</reference>
<dbReference type="GO" id="GO:0005351">
    <property type="term" value="F:carbohydrate:proton symporter activity"/>
    <property type="evidence" value="ECO:0007669"/>
    <property type="project" value="TreeGrafter"/>
</dbReference>
<dbReference type="EMBL" id="JAADJF010000163">
    <property type="protein sequence ID" value="KAF4435920.1"/>
    <property type="molecule type" value="Genomic_DNA"/>
</dbReference>
<dbReference type="InterPro" id="IPR036259">
    <property type="entry name" value="MFS_trans_sf"/>
</dbReference>
<feature type="domain" description="Major facilitator superfamily (MFS) profile" evidence="8">
    <location>
        <begin position="167"/>
        <end position="611"/>
    </location>
</feature>
<feature type="transmembrane region" description="Helical" evidence="7">
    <location>
        <begin position="268"/>
        <end position="291"/>
    </location>
</feature>
<feature type="transmembrane region" description="Helical" evidence="7">
    <location>
        <begin position="518"/>
        <end position="543"/>
    </location>
</feature>
<evidence type="ECO:0000256" key="6">
    <source>
        <dbReference type="SAM" id="MobiDB-lite"/>
    </source>
</evidence>
<dbReference type="PROSITE" id="PS00216">
    <property type="entry name" value="SUGAR_TRANSPORT_1"/>
    <property type="match status" value="1"/>
</dbReference>
<evidence type="ECO:0000256" key="3">
    <source>
        <dbReference type="ARBA" id="ARBA00022692"/>
    </source>
</evidence>
<organism evidence="9 10">
    <name type="scientific">Fusarium acutatum</name>
    <dbReference type="NCBI Taxonomy" id="78861"/>
    <lineage>
        <taxon>Eukaryota</taxon>
        <taxon>Fungi</taxon>
        <taxon>Dikarya</taxon>
        <taxon>Ascomycota</taxon>
        <taxon>Pezizomycotina</taxon>
        <taxon>Sordariomycetes</taxon>
        <taxon>Hypocreomycetidae</taxon>
        <taxon>Hypocreales</taxon>
        <taxon>Nectriaceae</taxon>
        <taxon>Fusarium</taxon>
        <taxon>Fusarium fujikuroi species complex</taxon>
    </lineage>
</organism>
<dbReference type="PANTHER" id="PTHR48022:SF2">
    <property type="entry name" value="PLASTIDIC GLUCOSE TRANSPORTER 4"/>
    <property type="match status" value="1"/>
</dbReference>
<feature type="transmembrane region" description="Helical" evidence="7">
    <location>
        <begin position="555"/>
        <end position="577"/>
    </location>
</feature>
<evidence type="ECO:0000313" key="9">
    <source>
        <dbReference type="EMBL" id="KAF4435920.1"/>
    </source>
</evidence>
<dbReference type="InterPro" id="IPR050360">
    <property type="entry name" value="MFS_Sugar_Transporters"/>
</dbReference>
<dbReference type="GO" id="GO:0016020">
    <property type="term" value="C:membrane"/>
    <property type="evidence" value="ECO:0007669"/>
    <property type="project" value="UniProtKB-SubCell"/>
</dbReference>
<protein>
    <submittedName>
        <fullName evidence="9">Maltose permease</fullName>
    </submittedName>
</protein>
<dbReference type="InterPro" id="IPR020846">
    <property type="entry name" value="MFS_dom"/>
</dbReference>
<comment type="caution">
    <text evidence="9">The sequence shown here is derived from an EMBL/GenBank/DDBJ whole genome shotgun (WGS) entry which is preliminary data.</text>
</comment>
<dbReference type="PANTHER" id="PTHR48022">
    <property type="entry name" value="PLASTIDIC GLUCOSE TRANSPORTER 4"/>
    <property type="match status" value="1"/>
</dbReference>
<feature type="transmembrane region" description="Helical" evidence="7">
    <location>
        <begin position="589"/>
        <end position="607"/>
    </location>
</feature>
<gene>
    <name evidence="9" type="ORF">FACUT_6839</name>
</gene>
<dbReference type="AlphaFoldDB" id="A0A8H4JPE8"/>
<keyword evidence="10" id="KW-1185">Reference proteome</keyword>
<feature type="transmembrane region" description="Helical" evidence="7">
    <location>
        <begin position="303"/>
        <end position="326"/>
    </location>
</feature>
<dbReference type="InterPro" id="IPR005828">
    <property type="entry name" value="MFS_sugar_transport-like"/>
</dbReference>
<comment type="similarity">
    <text evidence="2">Belongs to the major facilitator superfamily. Sugar transporter (TC 2.A.1.1) family.</text>
</comment>
<dbReference type="Proteomes" id="UP000536711">
    <property type="component" value="Unassembled WGS sequence"/>
</dbReference>
<evidence type="ECO:0000256" key="2">
    <source>
        <dbReference type="ARBA" id="ARBA00010992"/>
    </source>
</evidence>
<evidence type="ECO:0000313" key="10">
    <source>
        <dbReference type="Proteomes" id="UP000536711"/>
    </source>
</evidence>
<name>A0A8H4JPE8_9HYPO</name>
<feature type="transmembrane region" description="Helical" evidence="7">
    <location>
        <begin position="488"/>
        <end position="506"/>
    </location>
</feature>
<evidence type="ECO:0000256" key="7">
    <source>
        <dbReference type="SAM" id="Phobius"/>
    </source>
</evidence>
<keyword evidence="4 7" id="KW-1133">Transmembrane helix</keyword>
<feature type="transmembrane region" description="Helical" evidence="7">
    <location>
        <begin position="244"/>
        <end position="262"/>
    </location>
</feature>
<dbReference type="OrthoDB" id="6612291at2759"/>
<dbReference type="Gene3D" id="1.20.1250.20">
    <property type="entry name" value="MFS general substrate transporter like domains"/>
    <property type="match status" value="1"/>
</dbReference>
<feature type="transmembrane region" description="Helical" evidence="7">
    <location>
        <begin position="458"/>
        <end position="481"/>
    </location>
</feature>
<comment type="subcellular location">
    <subcellularLocation>
        <location evidence="1">Membrane</location>
        <topology evidence="1">Multi-pass membrane protein</topology>
    </subcellularLocation>
</comment>
<evidence type="ECO:0000256" key="5">
    <source>
        <dbReference type="ARBA" id="ARBA00023136"/>
    </source>
</evidence>
<feature type="transmembrane region" description="Helical" evidence="7">
    <location>
        <begin position="424"/>
        <end position="452"/>
    </location>
</feature>
<dbReference type="SUPFAM" id="SSF103473">
    <property type="entry name" value="MFS general substrate transporter"/>
    <property type="match status" value="1"/>
</dbReference>
<evidence type="ECO:0000259" key="8">
    <source>
        <dbReference type="PROSITE" id="PS50850"/>
    </source>
</evidence>
<accession>A0A8H4JPE8</accession>
<keyword evidence="5 7" id="KW-0472">Membrane</keyword>
<feature type="transmembrane region" description="Helical" evidence="7">
    <location>
        <begin position="332"/>
        <end position="353"/>
    </location>
</feature>
<dbReference type="Pfam" id="PF00083">
    <property type="entry name" value="Sugar_tr"/>
    <property type="match status" value="1"/>
</dbReference>
<sequence length="663" mass="72434">MCVVTATSHNTAGFGTKEEKQKIRVGDLKADCLGQSVFVTKLVGLVLALGNLSTDLTSLGPNLEEGIPRGEGLGSGTPSEFSGPSSFTGLSIPSDQLQSLSVPICPDYNCSNMTSKDSEKPTVVHDPEPIDLFTKESLGMDNQVYETKFASLGRWAVVKTFWKALLFCMILNWAALNDGFQQQIPGNVIPMQAFINTMSDTIINGKPAVSARVVSYWQGFAEMSKTLGMFTGGYFADRLGRKKALCGAIVILLGGSIAEITASGWKSWLGAAVLVRLGVGLAQSILITYVSELTPFQIRGLMIGAYQLCLGIGQLISAIATQLITIHQPTKWRPLIATEFIFTGLLILMIWLVPESHIYYARKGEDEKAKKSMLTLYGNIDGYDVEHEYRVIQHGIEAERQLHLESKSSSFFEIFDKHNWRRTLAGCMGICSQWAAGAPIVFSYSTYFFAVAGLKDPFLVTIITISFVLLIIAIVSSLIACEFIGRRPLLVGGCFAMMLFNVGLGTTGFFKNTASDKAALGCLLLWVIAYGCSAGPIGFVAAGETSTPRLRAQTTSFNLGCYGLGFVVFQWTVSYMISPDAGNLGVKAVFVWAGLLVPTTVLLWFFYPETYGRSYWELDELYARNIPAWRFKNTPTLVDESGGKNRALMSGRNDHSTNQNTMT</sequence>
<keyword evidence="3 7" id="KW-0812">Transmembrane</keyword>
<proteinExistence type="inferred from homology"/>
<dbReference type="PROSITE" id="PS50850">
    <property type="entry name" value="MFS"/>
    <property type="match status" value="1"/>
</dbReference>
<feature type="region of interest" description="Disordered" evidence="6">
    <location>
        <begin position="640"/>
        <end position="663"/>
    </location>
</feature>
<dbReference type="InterPro" id="IPR005829">
    <property type="entry name" value="Sugar_transporter_CS"/>
</dbReference>
<evidence type="ECO:0000256" key="1">
    <source>
        <dbReference type="ARBA" id="ARBA00004141"/>
    </source>
</evidence>
<evidence type="ECO:0000256" key="4">
    <source>
        <dbReference type="ARBA" id="ARBA00022989"/>
    </source>
</evidence>